<dbReference type="Gene3D" id="2.20.25.90">
    <property type="entry name" value="ADC-like domains"/>
    <property type="match status" value="1"/>
</dbReference>
<dbReference type="PANTHER" id="PTHR43598:SF1">
    <property type="entry name" value="FORMATE DEHYDROGENASE-O MAJOR SUBUNIT"/>
    <property type="match status" value="1"/>
</dbReference>
<dbReference type="CDD" id="cd02792">
    <property type="entry name" value="MopB_CT_Formate-Dh-Na-like"/>
    <property type="match status" value="1"/>
</dbReference>
<dbReference type="GO" id="GO:0030151">
    <property type="term" value="F:molybdenum ion binding"/>
    <property type="evidence" value="ECO:0007669"/>
    <property type="project" value="TreeGrafter"/>
</dbReference>
<dbReference type="SUPFAM" id="SSF53706">
    <property type="entry name" value="Formate dehydrogenase/DMSO reductase, domains 1-3"/>
    <property type="match status" value="1"/>
</dbReference>
<dbReference type="Gene3D" id="3.40.228.10">
    <property type="entry name" value="Dimethylsulfoxide Reductase, domain 2"/>
    <property type="match status" value="2"/>
</dbReference>
<evidence type="ECO:0000313" key="12">
    <source>
        <dbReference type="Proteomes" id="UP000065220"/>
    </source>
</evidence>
<dbReference type="GO" id="GO:0016491">
    <property type="term" value="F:oxidoreductase activity"/>
    <property type="evidence" value="ECO:0007669"/>
    <property type="project" value="UniProtKB-KW"/>
</dbReference>
<dbReference type="PROSITE" id="PS51669">
    <property type="entry name" value="4FE4S_MOW_BIS_MGD"/>
    <property type="match status" value="1"/>
</dbReference>
<accession>A0A120KLD0</accession>
<dbReference type="InterPro" id="IPR006963">
    <property type="entry name" value="Mopterin_OxRdtase_4Fe-4S_dom"/>
</dbReference>
<keyword evidence="12" id="KW-1185">Reference proteome</keyword>
<dbReference type="EMBL" id="CP014228">
    <property type="protein sequence ID" value="AMD87886.1"/>
    <property type="molecule type" value="Genomic_DNA"/>
</dbReference>
<dbReference type="SMART" id="SM00926">
    <property type="entry name" value="Molybdop_Fe4S4"/>
    <property type="match status" value="1"/>
</dbReference>
<dbReference type="Pfam" id="PF00384">
    <property type="entry name" value="Molybdopterin"/>
    <property type="match status" value="1"/>
</dbReference>
<keyword evidence="5" id="KW-0479">Metal-binding</keyword>
<dbReference type="KEGG" id="ard:AXF14_10240"/>
<feature type="compositionally biased region" description="Low complexity" evidence="9">
    <location>
        <begin position="344"/>
        <end position="365"/>
    </location>
</feature>
<dbReference type="GO" id="GO:0030313">
    <property type="term" value="C:cell envelope"/>
    <property type="evidence" value="ECO:0007669"/>
    <property type="project" value="UniProtKB-SubCell"/>
</dbReference>
<comment type="subcellular location">
    <subcellularLocation>
        <location evidence="2">Cell envelope</location>
    </subcellularLocation>
</comment>
<evidence type="ECO:0000259" key="10">
    <source>
        <dbReference type="PROSITE" id="PS51669"/>
    </source>
</evidence>
<dbReference type="InterPro" id="IPR006657">
    <property type="entry name" value="MoPterin_dinucl-bd_dom"/>
</dbReference>
<evidence type="ECO:0000256" key="2">
    <source>
        <dbReference type="ARBA" id="ARBA00004196"/>
    </source>
</evidence>
<dbReference type="Proteomes" id="UP000065220">
    <property type="component" value="Chromosome"/>
</dbReference>
<evidence type="ECO:0000256" key="5">
    <source>
        <dbReference type="ARBA" id="ARBA00022723"/>
    </source>
</evidence>
<dbReference type="GO" id="GO:0043546">
    <property type="term" value="F:molybdopterin cofactor binding"/>
    <property type="evidence" value="ECO:0007669"/>
    <property type="project" value="InterPro"/>
</dbReference>
<keyword evidence="7" id="KW-0408">Iron</keyword>
<keyword evidence="4" id="KW-0004">4Fe-4S</keyword>
<evidence type="ECO:0000256" key="6">
    <source>
        <dbReference type="ARBA" id="ARBA00023002"/>
    </source>
</evidence>
<dbReference type="AlphaFoldDB" id="A0A120KLD0"/>
<dbReference type="Pfam" id="PF01568">
    <property type="entry name" value="Molydop_binding"/>
    <property type="match status" value="1"/>
</dbReference>
<dbReference type="SUPFAM" id="SSF50692">
    <property type="entry name" value="ADC-like"/>
    <property type="match status" value="1"/>
</dbReference>
<sequence length="1117" mass="122033">MAKLPTLLDWPVVRQVTSGDFLGRGKAVTSPTTRGIEARTVTADRVVRSVCPYCAVGCGQLIYVKDERIIQIEGDPESPISRGRLCPKGSASEQLVNSPTRISTVRYRRPYATEWEDLDQDTAIDMIADRYIDTRRRTWEESDGEHEDLHRTLGIAHLGGAALDNEENYLMKKLYTASGVIQVENQARICHSATVPGLTGSFGRGGSTLSLQDIANADLIIVEGSNFAEAHPVGFQWVTEAKLRGAKLIHIDPRFSRTSAQADKHIPIRTGSDIALLGAVINKILTDDLWFKDYVLTFTNATSVVSERFADAEDLDGLFSGYEEDTGTYDLSTWEYEEADDAPASDGDGVGAPDPGNDPGDVPGASHHESFGAGGPALAHSRIKTDPTLQNPRCVLNLLKRHFARYTPELASEVCGITREDFDYLVDAIVENSGRERTTTFCYALGWTQHTGGAQMIRAAGILQLLMGNMGRPGGGIMGLRGHTSIQGSTDIPTLFHILPGYLPMPVAGKSDDLEHYLAGISSREQKGNWAGADAYVVSLLKAWWGETAQPDNEFHFGDLPRLTGAHGTYQTVLRMMDGGVEGYFVLGQNPAVAQAHARIQRKALAELKWLVVRDLRETETSNFWKDAPEIETGELVTEEIGTEVFLMPAASHAEKSGTFTNTHRLVQWRHKAAQAPGVGMSDLQFYYLLGKRIQEKLAGSTDPRDRLLLDMTWDYPTDDEGEIVPESVLAEINGYFLEGDDKGHTLGGYADLKADGSTSSGCWLYTGVYAGDHNRAADRPDRKDQDGPLAHNWAWAWPANNRIMYNRASADAEGRPWSERKKLVWWDEEAGRWTGDDVPDFPATKAPGYVAPEGVHGTAGLSGTDAFTAQADGKAWLFSPRGLVDGPFPTHYEPQESPLANPLYDLQANPTRETFTREDNLFAPSAGQPGAEVYPYVLTTYRLTEHYTAGGMTRTLPYLAELQPSMFCELDKELAAAKGLENGGWATIVSPRGVIEARVLVTDRFTPLTVGGRTIHQIGMPFHWGNGRTSITKGDSANDLLGIVLDANTHIQDSKSLTVDVRPGRRPTGAARLDLVREYQQRAGLVPDTGQDGLNSLTTGGAERLATAATESGSRA</sequence>
<keyword evidence="6" id="KW-0560">Oxidoreductase</keyword>
<dbReference type="GO" id="GO:0009055">
    <property type="term" value="F:electron transfer activity"/>
    <property type="evidence" value="ECO:0007669"/>
    <property type="project" value="TreeGrafter"/>
</dbReference>
<evidence type="ECO:0000256" key="1">
    <source>
        <dbReference type="ARBA" id="ARBA00001966"/>
    </source>
</evidence>
<dbReference type="Pfam" id="PF04879">
    <property type="entry name" value="Molybdop_Fe4S4"/>
    <property type="match status" value="1"/>
</dbReference>
<evidence type="ECO:0000256" key="9">
    <source>
        <dbReference type="SAM" id="MobiDB-lite"/>
    </source>
</evidence>
<evidence type="ECO:0000256" key="7">
    <source>
        <dbReference type="ARBA" id="ARBA00023004"/>
    </source>
</evidence>
<dbReference type="PANTHER" id="PTHR43598">
    <property type="entry name" value="TUNGSTEN-CONTAINING FORMYLMETHANOFURAN DEHYDROGENASE 2 SUBUNIT B"/>
    <property type="match status" value="1"/>
</dbReference>
<dbReference type="InterPro" id="IPR048158">
    <property type="entry name" value="Formate_DH_Act"/>
</dbReference>
<name>A0A120KLD0_ACTRD</name>
<evidence type="ECO:0000256" key="8">
    <source>
        <dbReference type="ARBA" id="ARBA00023014"/>
    </source>
</evidence>
<organism evidence="11 12">
    <name type="scientific">Actinomyces radicidentis</name>
    <dbReference type="NCBI Taxonomy" id="111015"/>
    <lineage>
        <taxon>Bacteria</taxon>
        <taxon>Bacillati</taxon>
        <taxon>Actinomycetota</taxon>
        <taxon>Actinomycetes</taxon>
        <taxon>Actinomycetales</taxon>
        <taxon>Actinomycetaceae</taxon>
        <taxon>Actinomyces</taxon>
    </lineage>
</organism>
<dbReference type="InterPro" id="IPR009010">
    <property type="entry name" value="Asp_de-COase-like_dom_sf"/>
</dbReference>
<dbReference type="InterPro" id="IPR006656">
    <property type="entry name" value="Mopterin_OxRdtase"/>
</dbReference>
<comment type="similarity">
    <text evidence="3">Belongs to the prokaryotic molybdopterin-containing oxidoreductase family.</text>
</comment>
<dbReference type="GO" id="GO:0051539">
    <property type="term" value="F:4 iron, 4 sulfur cluster binding"/>
    <property type="evidence" value="ECO:0007669"/>
    <property type="project" value="UniProtKB-KW"/>
</dbReference>
<feature type="region of interest" description="Disordered" evidence="9">
    <location>
        <begin position="340"/>
        <end position="377"/>
    </location>
</feature>
<reference evidence="12" key="1">
    <citation type="submission" date="2016-02" db="EMBL/GenBank/DDBJ databases">
        <authorList>
            <person name="Holder M.E."/>
            <person name="Ajami N.J."/>
            <person name="Petrosino J.F."/>
        </authorList>
    </citation>
    <scope>NUCLEOTIDE SEQUENCE [LARGE SCALE GENOMIC DNA]</scope>
    <source>
        <strain evidence="12">CCUG 36733</strain>
    </source>
</reference>
<proteinExistence type="inferred from homology"/>
<evidence type="ECO:0000256" key="3">
    <source>
        <dbReference type="ARBA" id="ARBA00010312"/>
    </source>
</evidence>
<keyword evidence="8" id="KW-0411">Iron-sulfur</keyword>
<dbReference type="RefSeq" id="WP_067942998.1">
    <property type="nucleotide sequence ID" value="NZ_CP014228.1"/>
</dbReference>
<dbReference type="STRING" id="111015.AXF14_10240"/>
<dbReference type="Gene3D" id="3.40.50.740">
    <property type="match status" value="2"/>
</dbReference>
<protein>
    <submittedName>
        <fullName evidence="11">Formate dehydrogenase</fullName>
    </submittedName>
</protein>
<feature type="domain" description="4Fe-4S Mo/W bis-MGD-type" evidence="10">
    <location>
        <begin position="44"/>
        <end position="100"/>
    </location>
</feature>
<comment type="cofactor">
    <cofactor evidence="1">
        <name>[4Fe-4S] cluster</name>
        <dbReference type="ChEBI" id="CHEBI:49883"/>
    </cofactor>
</comment>
<evidence type="ECO:0000256" key="4">
    <source>
        <dbReference type="ARBA" id="ARBA00022485"/>
    </source>
</evidence>
<dbReference type="NCBIfam" id="NF041513">
    <property type="entry name" value="formate_DH_Act"/>
    <property type="match status" value="1"/>
</dbReference>
<dbReference type="Gene3D" id="2.40.40.20">
    <property type="match status" value="1"/>
</dbReference>
<dbReference type="GO" id="GO:0009061">
    <property type="term" value="P:anaerobic respiration"/>
    <property type="evidence" value="ECO:0007669"/>
    <property type="project" value="TreeGrafter"/>
</dbReference>
<dbReference type="OrthoDB" id="9759518at2"/>
<evidence type="ECO:0000313" key="11">
    <source>
        <dbReference type="EMBL" id="AMD87886.1"/>
    </source>
</evidence>
<gene>
    <name evidence="11" type="ORF">AXF14_10240</name>
</gene>